<dbReference type="Gene3D" id="3.40.50.1820">
    <property type="entry name" value="alpha/beta hydrolase"/>
    <property type="match status" value="1"/>
</dbReference>
<name>A0A1X1VH05_MYCGO</name>
<dbReference type="PRINTS" id="PR00412">
    <property type="entry name" value="EPOXHYDRLASE"/>
</dbReference>
<dbReference type="PANTHER" id="PTHR43329">
    <property type="entry name" value="EPOXIDE HYDROLASE"/>
    <property type="match status" value="1"/>
</dbReference>
<evidence type="ECO:0000256" key="1">
    <source>
        <dbReference type="ARBA" id="ARBA00022801"/>
    </source>
</evidence>
<dbReference type="EMBL" id="LQOY01000242">
    <property type="protein sequence ID" value="ORV68333.1"/>
    <property type="molecule type" value="Genomic_DNA"/>
</dbReference>
<evidence type="ECO:0000259" key="2">
    <source>
        <dbReference type="Pfam" id="PF00561"/>
    </source>
</evidence>
<sequence>MKHLNIDCNGTRIHAVEQGSGPLIILLHGFPESWYSWRHQIPVLADAGYRVVAIDQRGFGRSSKFRVNSAYRIDKTVADVEAVIDAYGADRAVVVGHDWGAPVAWTFAWLRPQRCRGVVGLSVPFAGRGLIGLPGCPFGETRPRDYHVELAGPGRTFYQDYFSEQDGIINEIEEDLRKWLLGLTYTVSGEAAAAAVAAGSMPADPIEALRFGPLCMADGARLDDAFVWPESMPEWFTAEDLDFYAEEFERAGFSGGLAFYHNVDAGWEVLADVEHRKLTPPALFIGGEYDVASIWGAEAIARADEKMCDNRGSHLIPGAGHWIQQEKPAETNRLLLDFLGQLPCRPAD</sequence>
<keyword evidence="4" id="KW-1185">Reference proteome</keyword>
<comment type="caution">
    <text evidence="3">The sequence shown here is derived from an EMBL/GenBank/DDBJ whole genome shotgun (WGS) entry which is preliminary data.</text>
</comment>
<accession>A0A1X1VH05</accession>
<dbReference type="Pfam" id="PF00561">
    <property type="entry name" value="Abhydrolase_1"/>
    <property type="match status" value="1"/>
</dbReference>
<dbReference type="InterPro" id="IPR000639">
    <property type="entry name" value="Epox_hydrolase-like"/>
</dbReference>
<protein>
    <submittedName>
        <fullName evidence="3">Epoxide hydrolase</fullName>
    </submittedName>
</protein>
<organism evidence="3 4">
    <name type="scientific">Mycobacterium gordonae</name>
    <dbReference type="NCBI Taxonomy" id="1778"/>
    <lineage>
        <taxon>Bacteria</taxon>
        <taxon>Bacillati</taxon>
        <taxon>Actinomycetota</taxon>
        <taxon>Actinomycetes</taxon>
        <taxon>Mycobacteriales</taxon>
        <taxon>Mycobacteriaceae</taxon>
        <taxon>Mycobacterium</taxon>
    </lineage>
</organism>
<dbReference type="RefSeq" id="WP_069433214.1">
    <property type="nucleotide sequence ID" value="NZ_JACKSU010000048.1"/>
</dbReference>
<dbReference type="Proteomes" id="UP000193928">
    <property type="component" value="Unassembled WGS sequence"/>
</dbReference>
<dbReference type="SUPFAM" id="SSF53474">
    <property type="entry name" value="alpha/beta-Hydrolases"/>
    <property type="match status" value="1"/>
</dbReference>
<gene>
    <name evidence="3" type="ORF">AWC08_07690</name>
</gene>
<dbReference type="GO" id="GO:0016787">
    <property type="term" value="F:hydrolase activity"/>
    <property type="evidence" value="ECO:0007669"/>
    <property type="project" value="UniProtKB-KW"/>
</dbReference>
<evidence type="ECO:0000313" key="3">
    <source>
        <dbReference type="EMBL" id="ORV68333.1"/>
    </source>
</evidence>
<dbReference type="InterPro" id="IPR029058">
    <property type="entry name" value="AB_hydrolase_fold"/>
</dbReference>
<keyword evidence="1 3" id="KW-0378">Hydrolase</keyword>
<reference evidence="3 4" key="1">
    <citation type="submission" date="2016-01" db="EMBL/GenBank/DDBJ databases">
        <title>The new phylogeny of the genus Mycobacterium.</title>
        <authorList>
            <person name="Tarcisio F."/>
            <person name="Conor M."/>
            <person name="Antonella G."/>
            <person name="Elisabetta G."/>
            <person name="Giulia F.S."/>
            <person name="Sara T."/>
            <person name="Anna F."/>
            <person name="Clotilde B."/>
            <person name="Roberto B."/>
            <person name="Veronica D.S."/>
            <person name="Fabio R."/>
            <person name="Monica P."/>
            <person name="Olivier J."/>
            <person name="Enrico T."/>
            <person name="Nicola S."/>
        </authorList>
    </citation>
    <scope>NUCLEOTIDE SEQUENCE [LARGE SCALE GENOMIC DNA]</scope>
    <source>
        <strain evidence="3 4">DSM 44160</strain>
    </source>
</reference>
<feature type="domain" description="AB hydrolase-1" evidence="2">
    <location>
        <begin position="22"/>
        <end position="123"/>
    </location>
</feature>
<dbReference type="InterPro" id="IPR000073">
    <property type="entry name" value="AB_hydrolase_1"/>
</dbReference>
<evidence type="ECO:0000313" key="4">
    <source>
        <dbReference type="Proteomes" id="UP000193928"/>
    </source>
</evidence>
<proteinExistence type="predicted"/>
<dbReference type="AlphaFoldDB" id="A0A1X1VH05"/>